<protein>
    <submittedName>
        <fullName evidence="3">Uncharacterized protein</fullName>
    </submittedName>
</protein>
<evidence type="ECO:0000256" key="1">
    <source>
        <dbReference type="SAM" id="MobiDB-lite"/>
    </source>
</evidence>
<keyword evidence="4" id="KW-1185">Reference proteome</keyword>
<accession>A0A8S9XC76</accession>
<keyword evidence="2" id="KW-0732">Signal</keyword>
<feature type="region of interest" description="Disordered" evidence="1">
    <location>
        <begin position="39"/>
        <end position="118"/>
    </location>
</feature>
<feature type="chain" id="PRO_5035869671" evidence="2">
    <location>
        <begin position="20"/>
        <end position="118"/>
    </location>
</feature>
<gene>
    <name evidence="3" type="ORF">GE061_017807</name>
</gene>
<dbReference type="EMBL" id="WIXP02000008">
    <property type="protein sequence ID" value="KAF6206573.1"/>
    <property type="molecule type" value="Genomic_DNA"/>
</dbReference>
<feature type="compositionally biased region" description="Pro residues" evidence="1">
    <location>
        <begin position="42"/>
        <end position="104"/>
    </location>
</feature>
<feature type="signal peptide" evidence="2">
    <location>
        <begin position="1"/>
        <end position="19"/>
    </location>
</feature>
<dbReference type="PROSITE" id="PS51257">
    <property type="entry name" value="PROKAR_LIPOPROTEIN"/>
    <property type="match status" value="1"/>
</dbReference>
<organism evidence="3 4">
    <name type="scientific">Apolygus lucorum</name>
    <name type="common">Small green plant bug</name>
    <name type="synonym">Lygocoris lucorum</name>
    <dbReference type="NCBI Taxonomy" id="248454"/>
    <lineage>
        <taxon>Eukaryota</taxon>
        <taxon>Metazoa</taxon>
        <taxon>Ecdysozoa</taxon>
        <taxon>Arthropoda</taxon>
        <taxon>Hexapoda</taxon>
        <taxon>Insecta</taxon>
        <taxon>Pterygota</taxon>
        <taxon>Neoptera</taxon>
        <taxon>Paraneoptera</taxon>
        <taxon>Hemiptera</taxon>
        <taxon>Heteroptera</taxon>
        <taxon>Panheteroptera</taxon>
        <taxon>Cimicomorpha</taxon>
        <taxon>Miridae</taxon>
        <taxon>Mirini</taxon>
        <taxon>Apolygus</taxon>
    </lineage>
</organism>
<sequence>MSAIKFLIFAAVAVACVSATEERVKKDVLLGAAPYAYSLDTFPPPTPLDTSPPPLTPLDTFPPPTPLDTSPPPLTPPDTSPPPLTPPDTSLPPLTPPDTSPPPLVSTGPASTTEPVSC</sequence>
<evidence type="ECO:0000313" key="4">
    <source>
        <dbReference type="Proteomes" id="UP000466442"/>
    </source>
</evidence>
<evidence type="ECO:0000256" key="2">
    <source>
        <dbReference type="SAM" id="SignalP"/>
    </source>
</evidence>
<evidence type="ECO:0000313" key="3">
    <source>
        <dbReference type="EMBL" id="KAF6206573.1"/>
    </source>
</evidence>
<reference evidence="3" key="1">
    <citation type="journal article" date="2021" name="Mol. Ecol. Resour.">
        <title>Apolygus lucorum genome provides insights into omnivorousness and mesophyll feeding.</title>
        <authorList>
            <person name="Liu Y."/>
            <person name="Liu H."/>
            <person name="Wang H."/>
            <person name="Huang T."/>
            <person name="Liu B."/>
            <person name="Yang B."/>
            <person name="Yin L."/>
            <person name="Li B."/>
            <person name="Zhang Y."/>
            <person name="Zhang S."/>
            <person name="Jiang F."/>
            <person name="Zhang X."/>
            <person name="Ren Y."/>
            <person name="Wang B."/>
            <person name="Wang S."/>
            <person name="Lu Y."/>
            <person name="Wu K."/>
            <person name="Fan W."/>
            <person name="Wang G."/>
        </authorList>
    </citation>
    <scope>NUCLEOTIDE SEQUENCE</scope>
    <source>
        <strain evidence="3">12Hb</strain>
    </source>
</reference>
<feature type="compositionally biased region" description="Polar residues" evidence="1">
    <location>
        <begin position="108"/>
        <end position="118"/>
    </location>
</feature>
<comment type="caution">
    <text evidence="3">The sequence shown here is derived from an EMBL/GenBank/DDBJ whole genome shotgun (WGS) entry which is preliminary data.</text>
</comment>
<dbReference type="Proteomes" id="UP000466442">
    <property type="component" value="Unassembled WGS sequence"/>
</dbReference>
<name>A0A8S9XC76_APOLU</name>
<proteinExistence type="predicted"/>
<dbReference type="AlphaFoldDB" id="A0A8S9XC76"/>